<feature type="site" description="Discriminates between blocked and unblocked aminoacyl-tRNA" evidence="8">
    <location>
        <position position="9"/>
    </location>
</feature>
<evidence type="ECO:0000256" key="6">
    <source>
        <dbReference type="ARBA" id="ARBA00048707"/>
    </source>
</evidence>
<dbReference type="FunFam" id="3.40.50.1470:FF:000001">
    <property type="entry name" value="Peptidyl-tRNA hydrolase"/>
    <property type="match status" value="1"/>
</dbReference>
<dbReference type="GO" id="GO:0005737">
    <property type="term" value="C:cytoplasm"/>
    <property type="evidence" value="ECO:0007669"/>
    <property type="project" value="UniProtKB-SubCell"/>
</dbReference>
<dbReference type="EC" id="3.1.1.29" evidence="1 8"/>
<dbReference type="HAMAP" id="MF_00083">
    <property type="entry name" value="Pept_tRNA_hydro_bact"/>
    <property type="match status" value="1"/>
</dbReference>
<evidence type="ECO:0000256" key="1">
    <source>
        <dbReference type="ARBA" id="ARBA00013260"/>
    </source>
</evidence>
<name>A0A1F4U4S0_UNCSA</name>
<dbReference type="GO" id="GO:0004045">
    <property type="term" value="F:peptidyl-tRNA hydrolase activity"/>
    <property type="evidence" value="ECO:0007669"/>
    <property type="project" value="UniProtKB-UniRule"/>
</dbReference>
<dbReference type="Proteomes" id="UP000179242">
    <property type="component" value="Unassembled WGS sequence"/>
</dbReference>
<dbReference type="NCBIfam" id="TIGR00447">
    <property type="entry name" value="pth"/>
    <property type="match status" value="1"/>
</dbReference>
<feature type="binding site" evidence="8">
    <location>
        <position position="64"/>
    </location>
    <ligand>
        <name>tRNA</name>
        <dbReference type="ChEBI" id="CHEBI:17843"/>
    </ligand>
</feature>
<evidence type="ECO:0000256" key="7">
    <source>
        <dbReference type="ARBA" id="ARBA00050038"/>
    </source>
</evidence>
<keyword evidence="4 8" id="KW-0694">RNA-binding</keyword>
<dbReference type="Gene3D" id="3.40.50.1470">
    <property type="entry name" value="Peptidyl-tRNA hydrolase"/>
    <property type="match status" value="1"/>
</dbReference>
<keyword evidence="2 8" id="KW-0820">tRNA-binding</keyword>
<keyword evidence="3 8" id="KW-0378">Hydrolase</keyword>
<comment type="caution">
    <text evidence="11">The sequence shown here is derived from an EMBL/GenBank/DDBJ whole genome shotgun (WGS) entry which is preliminary data.</text>
</comment>
<dbReference type="SUPFAM" id="SSF53178">
    <property type="entry name" value="Peptidyl-tRNA hydrolase-like"/>
    <property type="match status" value="1"/>
</dbReference>
<evidence type="ECO:0000256" key="9">
    <source>
        <dbReference type="RuleBase" id="RU000673"/>
    </source>
</evidence>
<dbReference type="CDD" id="cd00462">
    <property type="entry name" value="PTH"/>
    <property type="match status" value="1"/>
</dbReference>
<dbReference type="PANTHER" id="PTHR17224:SF1">
    <property type="entry name" value="PEPTIDYL-TRNA HYDROLASE"/>
    <property type="match status" value="1"/>
</dbReference>
<comment type="subcellular location">
    <subcellularLocation>
        <location evidence="8">Cytoplasm</location>
    </subcellularLocation>
</comment>
<dbReference type="GO" id="GO:0072344">
    <property type="term" value="P:rescue of stalled ribosome"/>
    <property type="evidence" value="ECO:0007669"/>
    <property type="project" value="UniProtKB-UniRule"/>
</dbReference>
<sequence>MYLIIGLGNPGKEYEETRHNLGFKVVDELAARLNVSDFKHKFKSYVAETTFKQRKIILAEPQTFMNNSGEALAELLAWYKFPPKNLILIYDDVDLPIGEIRIRDKGSSGGHRGVESILAHAKGSEFTRIRIGIGKDEIIDTADYVLQKIPPAESETLSQAVASAADEVIKQIGSM</sequence>
<accession>A0A1F4U4S0</accession>
<dbReference type="GO" id="GO:0000049">
    <property type="term" value="F:tRNA binding"/>
    <property type="evidence" value="ECO:0007669"/>
    <property type="project" value="UniProtKB-UniRule"/>
</dbReference>
<dbReference type="Pfam" id="PF01195">
    <property type="entry name" value="Pept_tRNA_hydro"/>
    <property type="match status" value="1"/>
</dbReference>
<comment type="similarity">
    <text evidence="5 8 10">Belongs to the PTH family.</text>
</comment>
<comment type="function">
    <text evidence="8">Catalyzes the release of premature peptidyl moieties from peptidyl-tRNA molecules trapped in stalled 50S ribosomal subunits, and thus maintains levels of free tRNAs and 50S ribosomes.</text>
</comment>
<feature type="binding site" evidence="8">
    <location>
        <position position="66"/>
    </location>
    <ligand>
        <name>tRNA</name>
        <dbReference type="ChEBI" id="CHEBI:17843"/>
    </ligand>
</feature>
<comment type="caution">
    <text evidence="8">Lacks conserved residue(s) required for the propagation of feature annotation.</text>
</comment>
<protein>
    <recommendedName>
        <fullName evidence="7 8">Peptidyl-tRNA hydrolase</fullName>
        <shortName evidence="8">Pth</shortName>
        <ecNumber evidence="1 8">3.1.1.29</ecNumber>
    </recommendedName>
</protein>
<evidence type="ECO:0000256" key="2">
    <source>
        <dbReference type="ARBA" id="ARBA00022555"/>
    </source>
</evidence>
<evidence type="ECO:0000313" key="11">
    <source>
        <dbReference type="EMBL" id="OGC39867.1"/>
    </source>
</evidence>
<organism evidence="11 12">
    <name type="scientific">candidate division WOR-1 bacterium RIFOXYC2_FULL_46_14</name>
    <dbReference type="NCBI Taxonomy" id="1802587"/>
    <lineage>
        <taxon>Bacteria</taxon>
        <taxon>Bacillati</taxon>
        <taxon>Saganbacteria</taxon>
    </lineage>
</organism>
<proteinExistence type="inferred from homology"/>
<dbReference type="InterPro" id="IPR018171">
    <property type="entry name" value="Pept_tRNA_hydro_CS"/>
</dbReference>
<dbReference type="GO" id="GO:0006515">
    <property type="term" value="P:protein quality control for misfolded or incompletely synthesized proteins"/>
    <property type="evidence" value="ECO:0007669"/>
    <property type="project" value="UniProtKB-UniRule"/>
</dbReference>
<comment type="function">
    <text evidence="8">Hydrolyzes ribosome-free peptidyl-tRNAs (with 1 or more amino acids incorporated), which drop off the ribosome during protein synthesis, or as a result of ribosome stalling.</text>
</comment>
<dbReference type="EMBL" id="MEUJ01000005">
    <property type="protein sequence ID" value="OGC39867.1"/>
    <property type="molecule type" value="Genomic_DNA"/>
</dbReference>
<comment type="subunit">
    <text evidence="8">Monomer.</text>
</comment>
<feature type="active site" description="Proton acceptor" evidence="8">
    <location>
        <position position="19"/>
    </location>
</feature>
<dbReference type="PROSITE" id="PS01195">
    <property type="entry name" value="PEPT_TRNA_HYDROL_1"/>
    <property type="match status" value="1"/>
</dbReference>
<reference evidence="11 12" key="1">
    <citation type="journal article" date="2016" name="Nat. Commun.">
        <title>Thousands of microbial genomes shed light on interconnected biogeochemical processes in an aquifer system.</title>
        <authorList>
            <person name="Anantharaman K."/>
            <person name="Brown C.T."/>
            <person name="Hug L.A."/>
            <person name="Sharon I."/>
            <person name="Castelle C.J."/>
            <person name="Probst A.J."/>
            <person name="Thomas B.C."/>
            <person name="Singh A."/>
            <person name="Wilkins M.J."/>
            <person name="Karaoz U."/>
            <person name="Brodie E.L."/>
            <person name="Williams K.H."/>
            <person name="Hubbard S.S."/>
            <person name="Banfield J.F."/>
        </authorList>
    </citation>
    <scope>NUCLEOTIDE SEQUENCE [LARGE SCALE GENOMIC DNA]</scope>
</reference>
<feature type="binding site" evidence="8">
    <location>
        <position position="14"/>
    </location>
    <ligand>
        <name>tRNA</name>
        <dbReference type="ChEBI" id="CHEBI:17843"/>
    </ligand>
</feature>
<evidence type="ECO:0000256" key="8">
    <source>
        <dbReference type="HAMAP-Rule" id="MF_00083"/>
    </source>
</evidence>
<evidence type="ECO:0000256" key="3">
    <source>
        <dbReference type="ARBA" id="ARBA00022801"/>
    </source>
</evidence>
<evidence type="ECO:0000313" key="12">
    <source>
        <dbReference type="Proteomes" id="UP000179242"/>
    </source>
</evidence>
<evidence type="ECO:0000256" key="4">
    <source>
        <dbReference type="ARBA" id="ARBA00022884"/>
    </source>
</evidence>
<dbReference type="PANTHER" id="PTHR17224">
    <property type="entry name" value="PEPTIDYL-TRNA HYDROLASE"/>
    <property type="match status" value="1"/>
</dbReference>
<keyword evidence="8" id="KW-0963">Cytoplasm</keyword>
<dbReference type="InterPro" id="IPR001328">
    <property type="entry name" value="Pept_tRNA_hydro"/>
</dbReference>
<gene>
    <name evidence="8" type="primary">pth</name>
    <name evidence="11" type="ORF">A2438_05050</name>
</gene>
<evidence type="ECO:0000256" key="10">
    <source>
        <dbReference type="RuleBase" id="RU004320"/>
    </source>
</evidence>
<feature type="site" description="Stabilizes the basic form of H active site to accept a proton" evidence="8">
    <location>
        <position position="91"/>
    </location>
</feature>
<dbReference type="InterPro" id="IPR036416">
    <property type="entry name" value="Pept_tRNA_hydro_sf"/>
</dbReference>
<dbReference type="AlphaFoldDB" id="A0A1F4U4S0"/>
<evidence type="ECO:0000256" key="5">
    <source>
        <dbReference type="ARBA" id="ARBA00038063"/>
    </source>
</evidence>
<comment type="catalytic activity">
    <reaction evidence="6 8 9">
        <text>an N-acyl-L-alpha-aminoacyl-tRNA + H2O = an N-acyl-L-amino acid + a tRNA + H(+)</text>
        <dbReference type="Rhea" id="RHEA:54448"/>
        <dbReference type="Rhea" id="RHEA-COMP:10123"/>
        <dbReference type="Rhea" id="RHEA-COMP:13883"/>
        <dbReference type="ChEBI" id="CHEBI:15377"/>
        <dbReference type="ChEBI" id="CHEBI:15378"/>
        <dbReference type="ChEBI" id="CHEBI:59874"/>
        <dbReference type="ChEBI" id="CHEBI:78442"/>
        <dbReference type="ChEBI" id="CHEBI:138191"/>
        <dbReference type="EC" id="3.1.1.29"/>
    </reaction>
</comment>